<dbReference type="Gene3D" id="3.40.190.10">
    <property type="entry name" value="Periplasmic binding protein-like II"/>
    <property type="match status" value="2"/>
</dbReference>
<evidence type="ECO:0000259" key="4">
    <source>
        <dbReference type="PROSITE" id="PS50109"/>
    </source>
</evidence>
<dbReference type="Gene3D" id="3.30.565.10">
    <property type="entry name" value="Histidine kinase-like ATPase, C-terminal domain"/>
    <property type="match status" value="1"/>
</dbReference>
<dbReference type="KEGG" id="dap:Dacet_2065"/>
<keyword evidence="6" id="KW-1185">Reference proteome</keyword>
<protein>
    <recommendedName>
        <fullName evidence="2">histidine kinase</fullName>
        <ecNumber evidence="2">2.7.13.3</ecNumber>
    </recommendedName>
</protein>
<gene>
    <name evidence="5" type="ordered locus">Dacet_2065</name>
</gene>
<dbReference type="Pfam" id="PF00497">
    <property type="entry name" value="SBP_bac_3"/>
    <property type="match status" value="1"/>
</dbReference>
<evidence type="ECO:0000313" key="5">
    <source>
        <dbReference type="EMBL" id="ADD68828.1"/>
    </source>
</evidence>
<organism evidence="5 6">
    <name type="scientific">Denitrovibrio acetiphilus (strain DSM 12809 / NBRC 114555 / N2460)</name>
    <dbReference type="NCBI Taxonomy" id="522772"/>
    <lineage>
        <taxon>Bacteria</taxon>
        <taxon>Pseudomonadati</taxon>
        <taxon>Deferribacterota</taxon>
        <taxon>Deferribacteres</taxon>
        <taxon>Deferribacterales</taxon>
        <taxon>Geovibrionaceae</taxon>
        <taxon>Denitrovibrio</taxon>
    </lineage>
</organism>
<proteinExistence type="predicted"/>
<dbReference type="InterPro" id="IPR003594">
    <property type="entry name" value="HATPase_dom"/>
</dbReference>
<dbReference type="PROSITE" id="PS50109">
    <property type="entry name" value="HIS_KIN"/>
    <property type="match status" value="1"/>
</dbReference>
<dbReference type="SMART" id="SM00062">
    <property type="entry name" value="PBPb"/>
    <property type="match status" value="1"/>
</dbReference>
<dbReference type="AlphaFoldDB" id="D4H1R8"/>
<dbReference type="InterPro" id="IPR003661">
    <property type="entry name" value="HisK_dim/P_dom"/>
</dbReference>
<dbReference type="EC" id="2.7.13.3" evidence="2"/>
<dbReference type="STRING" id="522772.Dacet_2065"/>
<dbReference type="PaxDb" id="522772-Dacet_2065"/>
<dbReference type="InterPro" id="IPR005467">
    <property type="entry name" value="His_kinase_dom"/>
</dbReference>
<evidence type="ECO:0000256" key="1">
    <source>
        <dbReference type="ARBA" id="ARBA00000085"/>
    </source>
</evidence>
<dbReference type="SUPFAM" id="SSF55874">
    <property type="entry name" value="ATPase domain of HSP90 chaperone/DNA topoisomerase II/histidine kinase"/>
    <property type="match status" value="1"/>
</dbReference>
<dbReference type="PRINTS" id="PR00344">
    <property type="entry name" value="BCTRLSENSOR"/>
</dbReference>
<dbReference type="InterPro" id="IPR036890">
    <property type="entry name" value="HATPase_C_sf"/>
</dbReference>
<dbReference type="Proteomes" id="UP000002012">
    <property type="component" value="Chromosome"/>
</dbReference>
<dbReference type="eggNOG" id="COG4191">
    <property type="taxonomic scope" value="Bacteria"/>
</dbReference>
<name>D4H1R8_DENA2</name>
<keyword evidence="3" id="KW-0597">Phosphoprotein</keyword>
<dbReference type="InterPro" id="IPR004358">
    <property type="entry name" value="Sig_transdc_His_kin-like_C"/>
</dbReference>
<evidence type="ECO:0000256" key="2">
    <source>
        <dbReference type="ARBA" id="ARBA00012438"/>
    </source>
</evidence>
<reference evidence="5 6" key="1">
    <citation type="journal article" date="2010" name="Stand. Genomic Sci.">
        <title>Complete genome sequence of Denitrovibrio acetiphilus type strain (N2460).</title>
        <authorList>
            <person name="Kiss H."/>
            <person name="Lang E."/>
            <person name="Lapidus A."/>
            <person name="Copeland A."/>
            <person name="Nolan M."/>
            <person name="Glavina Del Rio T."/>
            <person name="Chen F."/>
            <person name="Lucas S."/>
            <person name="Tice H."/>
            <person name="Cheng J.F."/>
            <person name="Han C."/>
            <person name="Goodwin L."/>
            <person name="Pitluck S."/>
            <person name="Liolios K."/>
            <person name="Pati A."/>
            <person name="Ivanova N."/>
            <person name="Mavromatis K."/>
            <person name="Chen A."/>
            <person name="Palaniappan K."/>
            <person name="Land M."/>
            <person name="Hauser L."/>
            <person name="Chang Y.J."/>
            <person name="Jeffries C.D."/>
            <person name="Detter J.C."/>
            <person name="Brettin T."/>
            <person name="Spring S."/>
            <person name="Rohde M."/>
            <person name="Goker M."/>
            <person name="Woyke T."/>
            <person name="Bristow J."/>
            <person name="Eisen J.A."/>
            <person name="Markowitz V."/>
            <person name="Hugenholtz P."/>
            <person name="Kyrpides N.C."/>
            <person name="Klenk H.P."/>
        </authorList>
    </citation>
    <scope>NUCLEOTIDE SEQUENCE [LARGE SCALE GENOMIC DNA]</scope>
    <source>
        <strain evidence="6">DSM 12809 / NBRC 114555 / N2460</strain>
    </source>
</reference>
<feature type="domain" description="Histidine kinase" evidence="4">
    <location>
        <begin position="328"/>
        <end position="566"/>
    </location>
</feature>
<dbReference type="PANTHER" id="PTHR43065">
    <property type="entry name" value="SENSOR HISTIDINE KINASE"/>
    <property type="match status" value="1"/>
</dbReference>
<dbReference type="Pfam" id="PF02518">
    <property type="entry name" value="HATPase_c"/>
    <property type="match status" value="1"/>
</dbReference>
<dbReference type="SUPFAM" id="SSF53850">
    <property type="entry name" value="Periplasmic binding protein-like II"/>
    <property type="match status" value="1"/>
</dbReference>
<evidence type="ECO:0000313" key="6">
    <source>
        <dbReference type="Proteomes" id="UP000002012"/>
    </source>
</evidence>
<dbReference type="HOGENOM" id="CLU_000445_114_69_0"/>
<dbReference type="eggNOG" id="COG0834">
    <property type="taxonomic scope" value="Bacteria"/>
</dbReference>
<dbReference type="RefSeq" id="WP_013011332.1">
    <property type="nucleotide sequence ID" value="NC_013943.1"/>
</dbReference>
<dbReference type="InterPro" id="IPR036097">
    <property type="entry name" value="HisK_dim/P_sf"/>
</dbReference>
<evidence type="ECO:0000256" key="3">
    <source>
        <dbReference type="ARBA" id="ARBA00022553"/>
    </source>
</evidence>
<dbReference type="CDD" id="cd13704">
    <property type="entry name" value="PBP2_HisK"/>
    <property type="match status" value="1"/>
</dbReference>
<dbReference type="InParanoid" id="D4H1R8"/>
<dbReference type="EMBL" id="CP001968">
    <property type="protein sequence ID" value="ADD68828.1"/>
    <property type="molecule type" value="Genomic_DNA"/>
</dbReference>
<dbReference type="CDD" id="cd00082">
    <property type="entry name" value="HisKA"/>
    <property type="match status" value="1"/>
</dbReference>
<keyword evidence="5" id="KW-0808">Transferase</keyword>
<dbReference type="SUPFAM" id="SSF47384">
    <property type="entry name" value="Homodimeric domain of signal transducing histidine kinase"/>
    <property type="match status" value="1"/>
</dbReference>
<dbReference type="PANTHER" id="PTHR43065:SF42">
    <property type="entry name" value="TWO-COMPONENT SENSOR PPRA"/>
    <property type="match status" value="1"/>
</dbReference>
<accession>D4H1R8</accession>
<dbReference type="Gene3D" id="1.10.287.130">
    <property type="match status" value="1"/>
</dbReference>
<dbReference type="GO" id="GO:0000155">
    <property type="term" value="F:phosphorelay sensor kinase activity"/>
    <property type="evidence" value="ECO:0007669"/>
    <property type="project" value="InterPro"/>
</dbReference>
<dbReference type="InterPro" id="IPR001638">
    <property type="entry name" value="Solute-binding_3/MltF_N"/>
</dbReference>
<keyword evidence="5" id="KW-0418">Kinase</keyword>
<comment type="catalytic activity">
    <reaction evidence="1">
        <text>ATP + protein L-histidine = ADP + protein N-phospho-L-histidine.</text>
        <dbReference type="EC" id="2.7.13.3"/>
    </reaction>
</comment>
<dbReference type="SMART" id="SM00387">
    <property type="entry name" value="HATPase_c"/>
    <property type="match status" value="1"/>
</dbReference>
<sequence length="568" mass="63584">MPIVLFFLLLLSLQIVYLPGFSTQGEKVSNPHQTVIAGGSSSNPPYEFLDENVEPQGYNVELIRALAREMGLSVDIKLANPDKNLKLLRQREISILEGVSEVYARKHDLFFYPHTEIHQNIFAKTGDNYPVNSLEGLKGKKILVTKGGVTDKYLELNEFKANVTLVNTRAEALSKLALNDYDYAVFANISTRDLERQLMFLEKLYGRSMVVPAGEIFPPLQYGFAALKENTELSRKLVEGIKSLHTRGVDSEIYAKWLGPYSSDEKVNTRIEVGRLILSTLLLLICTVTFWNRSLQKEVDKRTKELERQQQQLIQVDKLASLGTLVSGVAHEINNPTGLILYNLSVLERIYQTAESTLEERYKDEGDFSIGGLRYSMLREESGEVFTEIKMGASRIKQIVDDLKGFAKKGDDELTEKVFLNHVLFAAVRLIEGSLKKRNCEVKISCADNIPAFMGSSRRIEQVIINLIINACEARDDKSQTIYARTYYSQKNNEVVLEVEDHGVGIPADQLDSLLDPFYTTKRNEGGTGLGLSISATIISEHRGKIKFDSKVGEGTKVSVSLPALAGE</sequence>